<dbReference type="RefSeq" id="WP_142623724.1">
    <property type="nucleotide sequence ID" value="NZ_VIRM01000049.1"/>
</dbReference>
<dbReference type="PANTHER" id="PTHR35526">
    <property type="entry name" value="ANTI-SIGMA-F FACTOR RSBW-RELATED"/>
    <property type="match status" value="1"/>
</dbReference>
<feature type="compositionally biased region" description="Gly residues" evidence="2">
    <location>
        <begin position="184"/>
        <end position="193"/>
    </location>
</feature>
<dbReference type="SUPFAM" id="SSF55874">
    <property type="entry name" value="ATPase domain of HSP90 chaperone/DNA topoisomerase II/histidine kinase"/>
    <property type="match status" value="1"/>
</dbReference>
<comment type="caution">
    <text evidence="4">The sequence shown here is derived from an EMBL/GenBank/DDBJ whole genome shotgun (WGS) entry which is preliminary data.</text>
</comment>
<keyword evidence="1" id="KW-0418">Kinase</keyword>
<dbReference type="AlphaFoldDB" id="A0A544YK63"/>
<evidence type="ECO:0000259" key="3">
    <source>
        <dbReference type="Pfam" id="PF13581"/>
    </source>
</evidence>
<feature type="compositionally biased region" description="Low complexity" evidence="2">
    <location>
        <begin position="172"/>
        <end position="183"/>
    </location>
</feature>
<evidence type="ECO:0000313" key="5">
    <source>
        <dbReference type="Proteomes" id="UP000316541"/>
    </source>
</evidence>
<dbReference type="CDD" id="cd16936">
    <property type="entry name" value="HATPase_RsbW-like"/>
    <property type="match status" value="1"/>
</dbReference>
<dbReference type="GO" id="GO:0005524">
    <property type="term" value="F:ATP binding"/>
    <property type="evidence" value="ECO:0007669"/>
    <property type="project" value="UniProtKB-KW"/>
</dbReference>
<dbReference type="EMBL" id="VIRM01000049">
    <property type="protein sequence ID" value="TQS17164.1"/>
    <property type="molecule type" value="Genomic_DNA"/>
</dbReference>
<dbReference type="PANTHER" id="PTHR35526:SF3">
    <property type="entry name" value="ANTI-SIGMA-F FACTOR RSBW"/>
    <property type="match status" value="1"/>
</dbReference>
<organism evidence="4 5">
    <name type="scientific">Microbispora hainanensis</name>
    <dbReference type="NCBI Taxonomy" id="568844"/>
    <lineage>
        <taxon>Bacteria</taxon>
        <taxon>Bacillati</taxon>
        <taxon>Actinomycetota</taxon>
        <taxon>Actinomycetes</taxon>
        <taxon>Streptosporangiales</taxon>
        <taxon>Streptosporangiaceae</taxon>
        <taxon>Microbispora</taxon>
    </lineage>
</organism>
<name>A0A544YK63_9ACTN</name>
<keyword evidence="4" id="KW-0547">Nucleotide-binding</keyword>
<evidence type="ECO:0000256" key="2">
    <source>
        <dbReference type="SAM" id="MobiDB-lite"/>
    </source>
</evidence>
<dbReference type="GO" id="GO:0004674">
    <property type="term" value="F:protein serine/threonine kinase activity"/>
    <property type="evidence" value="ECO:0007669"/>
    <property type="project" value="UniProtKB-KW"/>
</dbReference>
<sequence>MLISPFPSQEGRRIAYKVFGSAATAPRRARAFVRCQLRGWELGDLAETAELVVSELVTNAVRATDAVVSPPMASSMFPVALRTVALRVRVAPGRRSLFIEVWDVSDREPVPNGEVDGELGESGRGLVLVGSLARRWGHYSAPDRGKIVWCELAIAPPEGTRSPGVAGAPAAGRQSPGQQRPGLRGQGLRGQGLQGTAVADAAEETPASAGVPVGVPAETSPGMLPRRVRRHPVGVRDDGPDEATLLRVLEGLRALDVSGPPERR</sequence>
<dbReference type="Gene3D" id="3.30.565.10">
    <property type="entry name" value="Histidine kinase-like ATPase, C-terminal domain"/>
    <property type="match status" value="1"/>
</dbReference>
<dbReference type="InterPro" id="IPR003594">
    <property type="entry name" value="HATPase_dom"/>
</dbReference>
<dbReference type="InterPro" id="IPR050267">
    <property type="entry name" value="Anti-sigma-factor_SerPK"/>
</dbReference>
<evidence type="ECO:0000313" key="4">
    <source>
        <dbReference type="EMBL" id="TQS17164.1"/>
    </source>
</evidence>
<keyword evidence="1" id="KW-0808">Transferase</keyword>
<feature type="domain" description="Histidine kinase/HSP90-like ATPase" evidence="3">
    <location>
        <begin position="26"/>
        <end position="149"/>
    </location>
</feature>
<dbReference type="Pfam" id="PF13581">
    <property type="entry name" value="HATPase_c_2"/>
    <property type="match status" value="1"/>
</dbReference>
<reference evidence="4 5" key="1">
    <citation type="submission" date="2019-07" db="EMBL/GenBank/DDBJ databases">
        <title>Microbispora hainanensis DSM 45428.</title>
        <authorList>
            <person name="Thawai C."/>
        </authorList>
    </citation>
    <scope>NUCLEOTIDE SEQUENCE [LARGE SCALE GENOMIC DNA]</scope>
    <source>
        <strain evidence="4 5">DSM 45428</strain>
    </source>
</reference>
<keyword evidence="4" id="KW-0067">ATP-binding</keyword>
<accession>A0A544YK63</accession>
<gene>
    <name evidence="4" type="ORF">FLX08_30525</name>
</gene>
<keyword evidence="1" id="KW-0723">Serine/threonine-protein kinase</keyword>
<dbReference type="Proteomes" id="UP000316541">
    <property type="component" value="Unassembled WGS sequence"/>
</dbReference>
<dbReference type="InterPro" id="IPR036890">
    <property type="entry name" value="HATPase_C_sf"/>
</dbReference>
<proteinExistence type="predicted"/>
<evidence type="ECO:0000256" key="1">
    <source>
        <dbReference type="ARBA" id="ARBA00022527"/>
    </source>
</evidence>
<feature type="region of interest" description="Disordered" evidence="2">
    <location>
        <begin position="160"/>
        <end position="240"/>
    </location>
</feature>
<protein>
    <submittedName>
        <fullName evidence="4">ATP-binding protein</fullName>
    </submittedName>
</protein>